<dbReference type="InterPro" id="IPR013783">
    <property type="entry name" value="Ig-like_fold"/>
</dbReference>
<dbReference type="InterPro" id="IPR003598">
    <property type="entry name" value="Ig_sub2"/>
</dbReference>
<name>A0A6P6Y2U5_DERPT</name>
<dbReference type="SMART" id="SM00409">
    <property type="entry name" value="IG"/>
    <property type="match status" value="1"/>
</dbReference>
<keyword evidence="3" id="KW-1185">Reference proteome</keyword>
<evidence type="ECO:0000313" key="3">
    <source>
        <dbReference type="Proteomes" id="UP000515146"/>
    </source>
</evidence>
<feature type="chain" id="PRO_5028130123" evidence="1">
    <location>
        <begin position="18"/>
        <end position="129"/>
    </location>
</feature>
<protein>
    <submittedName>
        <fullName evidence="4">Coxsackievirus and adenovirus receptor-like</fullName>
    </submittedName>
</protein>
<evidence type="ECO:0000256" key="1">
    <source>
        <dbReference type="SAM" id="SignalP"/>
    </source>
</evidence>
<dbReference type="InterPro" id="IPR036179">
    <property type="entry name" value="Ig-like_dom_sf"/>
</dbReference>
<dbReference type="SUPFAM" id="SSF48726">
    <property type="entry name" value="Immunoglobulin"/>
    <property type="match status" value="1"/>
</dbReference>
<dbReference type="InterPro" id="IPR003599">
    <property type="entry name" value="Ig_sub"/>
</dbReference>
<dbReference type="InterPro" id="IPR007110">
    <property type="entry name" value="Ig-like_dom"/>
</dbReference>
<dbReference type="Proteomes" id="UP000515146">
    <property type="component" value="Unplaced"/>
</dbReference>
<organism evidence="3 4">
    <name type="scientific">Dermatophagoides pteronyssinus</name>
    <name type="common">European house dust mite</name>
    <dbReference type="NCBI Taxonomy" id="6956"/>
    <lineage>
        <taxon>Eukaryota</taxon>
        <taxon>Metazoa</taxon>
        <taxon>Ecdysozoa</taxon>
        <taxon>Arthropoda</taxon>
        <taxon>Chelicerata</taxon>
        <taxon>Arachnida</taxon>
        <taxon>Acari</taxon>
        <taxon>Acariformes</taxon>
        <taxon>Sarcoptiformes</taxon>
        <taxon>Astigmata</taxon>
        <taxon>Psoroptidia</taxon>
        <taxon>Analgoidea</taxon>
        <taxon>Pyroglyphidae</taxon>
        <taxon>Dermatophagoidinae</taxon>
        <taxon>Dermatophagoides</taxon>
    </lineage>
</organism>
<keyword evidence="1" id="KW-0732">Signal</keyword>
<sequence length="129" mass="15035">MLTRILLIIVCFRISFTLQSVPKLSEHAPRRSQNIGTRFKVSCYVEDGQKPFRFEWRKNDQIIRSDLDQKYQIDSEDDSSRLTIIDLNINDSANYSCTVRNDFGFDSQITILIVKGLKLFFYFSHICGA</sequence>
<gene>
    <name evidence="4" type="primary">LOC113793546</name>
</gene>
<proteinExistence type="predicted"/>
<feature type="domain" description="Ig-like" evidence="2">
    <location>
        <begin position="22"/>
        <end position="110"/>
    </location>
</feature>
<dbReference type="PROSITE" id="PS50835">
    <property type="entry name" value="IG_LIKE"/>
    <property type="match status" value="1"/>
</dbReference>
<dbReference type="InterPro" id="IPR013098">
    <property type="entry name" value="Ig_I-set"/>
</dbReference>
<reference evidence="4" key="1">
    <citation type="submission" date="2025-08" db="UniProtKB">
        <authorList>
            <consortium name="RefSeq"/>
        </authorList>
    </citation>
    <scope>IDENTIFICATION</scope>
    <source>
        <strain evidence="4">Airmid</strain>
    </source>
</reference>
<dbReference type="OMA" id="IVCFRIS"/>
<dbReference type="Pfam" id="PF07679">
    <property type="entry name" value="I-set"/>
    <property type="match status" value="1"/>
</dbReference>
<evidence type="ECO:0000313" key="4">
    <source>
        <dbReference type="RefSeq" id="XP_027199396.1"/>
    </source>
</evidence>
<accession>A0A6P6Y2U5</accession>
<dbReference type="Gene3D" id="2.60.40.10">
    <property type="entry name" value="Immunoglobulins"/>
    <property type="match status" value="1"/>
</dbReference>
<dbReference type="OrthoDB" id="6508186at2759"/>
<feature type="signal peptide" evidence="1">
    <location>
        <begin position="1"/>
        <end position="17"/>
    </location>
</feature>
<dbReference type="RefSeq" id="XP_027199396.1">
    <property type="nucleotide sequence ID" value="XM_027343595.1"/>
</dbReference>
<dbReference type="SMART" id="SM00408">
    <property type="entry name" value="IGc2"/>
    <property type="match status" value="1"/>
</dbReference>
<evidence type="ECO:0000259" key="2">
    <source>
        <dbReference type="PROSITE" id="PS50835"/>
    </source>
</evidence>
<dbReference type="InParanoid" id="A0A6P6Y2U5"/>
<dbReference type="KEGG" id="dpte:113793546"/>
<dbReference type="AlphaFoldDB" id="A0A6P6Y2U5"/>